<evidence type="ECO:0000259" key="4">
    <source>
        <dbReference type="PROSITE" id="PS50995"/>
    </source>
</evidence>
<evidence type="ECO:0000256" key="3">
    <source>
        <dbReference type="ARBA" id="ARBA00023163"/>
    </source>
</evidence>
<reference evidence="5 6" key="1">
    <citation type="submission" date="2018-04" db="EMBL/GenBank/DDBJ databases">
        <title>Paenibacillus taichungensis Genome sequencing and assembly.</title>
        <authorList>
            <person name="Xu J."/>
            <person name="Rensing C."/>
            <person name="Mazhar H.S."/>
        </authorList>
    </citation>
    <scope>NUCLEOTIDE SEQUENCE [LARGE SCALE GENOMIC DNA]</scope>
    <source>
        <strain evidence="5 6">NC1</strain>
    </source>
</reference>
<dbReference type="EMBL" id="QEVW01000038">
    <property type="protein sequence ID" value="RAW09562.1"/>
    <property type="molecule type" value="Genomic_DNA"/>
</dbReference>
<evidence type="ECO:0000256" key="1">
    <source>
        <dbReference type="ARBA" id="ARBA00023015"/>
    </source>
</evidence>
<dbReference type="PRINTS" id="PR00598">
    <property type="entry name" value="HTHMARR"/>
</dbReference>
<sequence>MKQPSIGKMLSYIHRINQKELASILKPFDIGGGGHHNYLKAILSNPGLNQDQLTNEVKFDKATTTRCVKQLEEAGYVYRSVDSHDRRSYLLYPTQKAKDFEPVLKRILDEFSLQMTNCLSESDKQQFADLLKKIYDSKQG</sequence>
<comment type="caution">
    <text evidence="5">The sequence shown here is derived from an EMBL/GenBank/DDBJ whole genome shotgun (WGS) entry which is preliminary data.</text>
</comment>
<dbReference type="RefSeq" id="WP_113056397.1">
    <property type="nucleotide sequence ID" value="NZ_QEVW01000038.1"/>
</dbReference>
<dbReference type="PANTHER" id="PTHR42756">
    <property type="entry name" value="TRANSCRIPTIONAL REGULATOR, MARR"/>
    <property type="match status" value="1"/>
</dbReference>
<keyword evidence="1" id="KW-0805">Transcription regulation</keyword>
<dbReference type="SMART" id="SM00347">
    <property type="entry name" value="HTH_MARR"/>
    <property type="match status" value="1"/>
</dbReference>
<dbReference type="SUPFAM" id="SSF46785">
    <property type="entry name" value="Winged helix' DNA-binding domain"/>
    <property type="match status" value="1"/>
</dbReference>
<protein>
    <submittedName>
        <fullName evidence="5">MarR family transcriptional regulator</fullName>
    </submittedName>
</protein>
<accession>A0A329QEB2</accession>
<evidence type="ECO:0000256" key="2">
    <source>
        <dbReference type="ARBA" id="ARBA00023125"/>
    </source>
</evidence>
<feature type="domain" description="HTH marR-type" evidence="4">
    <location>
        <begin position="3"/>
        <end position="136"/>
    </location>
</feature>
<gene>
    <name evidence="5" type="ORF">DC345_30840</name>
</gene>
<keyword evidence="3" id="KW-0804">Transcription</keyword>
<dbReference type="Proteomes" id="UP000250642">
    <property type="component" value="Unassembled WGS sequence"/>
</dbReference>
<dbReference type="GO" id="GO:0003677">
    <property type="term" value="F:DNA binding"/>
    <property type="evidence" value="ECO:0007669"/>
    <property type="project" value="UniProtKB-KW"/>
</dbReference>
<dbReference type="AlphaFoldDB" id="A0A329QEB2"/>
<evidence type="ECO:0000313" key="5">
    <source>
        <dbReference type="EMBL" id="RAW09562.1"/>
    </source>
</evidence>
<dbReference type="InterPro" id="IPR000835">
    <property type="entry name" value="HTH_MarR-typ"/>
</dbReference>
<dbReference type="InterPro" id="IPR036390">
    <property type="entry name" value="WH_DNA-bd_sf"/>
</dbReference>
<dbReference type="PROSITE" id="PS50995">
    <property type="entry name" value="HTH_MARR_2"/>
    <property type="match status" value="1"/>
</dbReference>
<evidence type="ECO:0000313" key="6">
    <source>
        <dbReference type="Proteomes" id="UP000250642"/>
    </source>
</evidence>
<organism evidence="5 6">
    <name type="scientific">Paenibacillus taichungensis</name>
    <dbReference type="NCBI Taxonomy" id="484184"/>
    <lineage>
        <taxon>Bacteria</taxon>
        <taxon>Bacillati</taxon>
        <taxon>Bacillota</taxon>
        <taxon>Bacilli</taxon>
        <taxon>Bacillales</taxon>
        <taxon>Paenibacillaceae</taxon>
        <taxon>Paenibacillus</taxon>
    </lineage>
</organism>
<dbReference type="InterPro" id="IPR036388">
    <property type="entry name" value="WH-like_DNA-bd_sf"/>
</dbReference>
<dbReference type="PANTHER" id="PTHR42756:SF2">
    <property type="entry name" value="MARR FAMILY REGULATORY PROTEIN"/>
    <property type="match status" value="1"/>
</dbReference>
<dbReference type="Gene3D" id="1.10.10.10">
    <property type="entry name" value="Winged helix-like DNA-binding domain superfamily/Winged helix DNA-binding domain"/>
    <property type="match status" value="1"/>
</dbReference>
<keyword evidence="2" id="KW-0238">DNA-binding</keyword>
<dbReference type="Pfam" id="PF01047">
    <property type="entry name" value="MarR"/>
    <property type="match status" value="1"/>
</dbReference>
<name>A0A329QEB2_9BACL</name>
<dbReference type="GO" id="GO:0003700">
    <property type="term" value="F:DNA-binding transcription factor activity"/>
    <property type="evidence" value="ECO:0007669"/>
    <property type="project" value="InterPro"/>
</dbReference>
<proteinExistence type="predicted"/>